<evidence type="ECO:0000313" key="6">
    <source>
        <dbReference type="EMBL" id="NEC60091.1"/>
    </source>
</evidence>
<proteinExistence type="predicted"/>
<keyword evidence="1" id="KW-0540">Nuclease</keyword>
<dbReference type="InterPro" id="IPR013520">
    <property type="entry name" value="Ribonucl_H"/>
</dbReference>
<sequence length="345" mass="37368">MTWMRAASSNCMPRVGYAVVDVETTGFRPGDDRIVEIAVITADLYREPIRAWHSLINPQRPIPAEATAVHGIADHDVRDAPTIQQVESTLLHLLAGRAPVAHKAEFDTQFLDAELPHPDPRFRWGYASVCTLRAAQAGLRRQSRTKLARCATDLGVRMLDQFAHTALADALACAGLLRRLQPDADHELSQAALHNPPRPPAPAEAARPRLLPGITGSDGQLDAWTLVDLTRLGPLPLPPWPTLATSLADTSAPPRRGPANAGGPWTPADEDALRAAWIDASGHNPADLMGTLIAQFGRSENALRSRLLKLLCHPEIPGATVTESEAARLGYQLRAQWTPAAATRR</sequence>
<keyword evidence="3 5" id="KW-0269">Exonuclease</keyword>
<dbReference type="Proteomes" id="UP000470404">
    <property type="component" value="Unassembled WGS sequence"/>
</dbReference>
<dbReference type="PANTHER" id="PTHR30231">
    <property type="entry name" value="DNA POLYMERASE III SUBUNIT EPSILON"/>
    <property type="match status" value="1"/>
</dbReference>
<dbReference type="InterPro" id="IPR012337">
    <property type="entry name" value="RNaseH-like_sf"/>
</dbReference>
<evidence type="ECO:0000256" key="2">
    <source>
        <dbReference type="ARBA" id="ARBA00022801"/>
    </source>
</evidence>
<keyword evidence="7" id="KW-1185">Reference proteome</keyword>
<dbReference type="InterPro" id="IPR036397">
    <property type="entry name" value="RNaseH_sf"/>
</dbReference>
<dbReference type="SMART" id="SM00479">
    <property type="entry name" value="EXOIII"/>
    <property type="match status" value="1"/>
</dbReference>
<dbReference type="EMBL" id="JAAGNC010000088">
    <property type="protein sequence ID" value="NEC57357.1"/>
    <property type="molecule type" value="Genomic_DNA"/>
</dbReference>
<dbReference type="GO" id="GO:0004527">
    <property type="term" value="F:exonuclease activity"/>
    <property type="evidence" value="ECO:0007669"/>
    <property type="project" value="UniProtKB-KW"/>
</dbReference>
<feature type="domain" description="Exonuclease" evidence="4">
    <location>
        <begin position="16"/>
        <end position="186"/>
    </location>
</feature>
<evidence type="ECO:0000256" key="3">
    <source>
        <dbReference type="ARBA" id="ARBA00022839"/>
    </source>
</evidence>
<evidence type="ECO:0000313" key="5">
    <source>
        <dbReference type="EMBL" id="NEC57357.1"/>
    </source>
</evidence>
<gene>
    <name evidence="5" type="ORF">G3I59_17590</name>
    <name evidence="6" type="ORF">G3I59_32040</name>
</gene>
<dbReference type="CDD" id="cd06127">
    <property type="entry name" value="DEDDh"/>
    <property type="match status" value="1"/>
</dbReference>
<dbReference type="SUPFAM" id="SSF53098">
    <property type="entry name" value="Ribonuclease H-like"/>
    <property type="match status" value="1"/>
</dbReference>
<dbReference type="Pfam" id="PF00929">
    <property type="entry name" value="RNase_T"/>
    <property type="match status" value="1"/>
</dbReference>
<dbReference type="PANTHER" id="PTHR30231:SF4">
    <property type="entry name" value="PROTEIN NEN2"/>
    <property type="match status" value="1"/>
</dbReference>
<dbReference type="RefSeq" id="WP_067582469.1">
    <property type="nucleotide sequence ID" value="NZ_JAAGNC010000088.1"/>
</dbReference>
<accession>A0ABX0BTA3</accession>
<comment type="caution">
    <text evidence="5">The sequence shown here is derived from an EMBL/GenBank/DDBJ whole genome shotgun (WGS) entry which is preliminary data.</text>
</comment>
<evidence type="ECO:0000259" key="4">
    <source>
        <dbReference type="SMART" id="SM00479"/>
    </source>
</evidence>
<organism evidence="5 7">
    <name type="scientific">Amycolatopsis rubida</name>
    <dbReference type="NCBI Taxonomy" id="112413"/>
    <lineage>
        <taxon>Bacteria</taxon>
        <taxon>Bacillati</taxon>
        <taxon>Actinomycetota</taxon>
        <taxon>Actinomycetes</taxon>
        <taxon>Pseudonocardiales</taxon>
        <taxon>Pseudonocardiaceae</taxon>
        <taxon>Amycolatopsis</taxon>
    </lineage>
</organism>
<evidence type="ECO:0000256" key="1">
    <source>
        <dbReference type="ARBA" id="ARBA00022722"/>
    </source>
</evidence>
<name>A0ABX0BTA3_9PSEU</name>
<dbReference type="Gene3D" id="3.30.420.10">
    <property type="entry name" value="Ribonuclease H-like superfamily/Ribonuclease H"/>
    <property type="match status" value="1"/>
</dbReference>
<evidence type="ECO:0000313" key="7">
    <source>
        <dbReference type="Proteomes" id="UP000470404"/>
    </source>
</evidence>
<reference evidence="5 7" key="1">
    <citation type="submission" date="2020-01" db="EMBL/GenBank/DDBJ databases">
        <title>Insect and environment-associated Actinomycetes.</title>
        <authorList>
            <person name="Currrie C."/>
            <person name="Chevrette M."/>
            <person name="Carlson C."/>
            <person name="Stubbendieck R."/>
            <person name="Wendt-Pienkowski E."/>
        </authorList>
    </citation>
    <scope>NUCLEOTIDE SEQUENCE [LARGE SCALE GENOMIC DNA]</scope>
    <source>
        <strain evidence="5 7">SID8386</strain>
    </source>
</reference>
<protein>
    <submittedName>
        <fullName evidence="5">3'-5' exonuclease</fullName>
    </submittedName>
</protein>
<keyword evidence="2" id="KW-0378">Hydrolase</keyword>
<dbReference type="EMBL" id="JAAGNC010000169">
    <property type="protein sequence ID" value="NEC60091.1"/>
    <property type="molecule type" value="Genomic_DNA"/>
</dbReference>